<feature type="domain" description="Shedu protein SduA C-terminal" evidence="1">
    <location>
        <begin position="25"/>
        <end position="188"/>
    </location>
</feature>
<dbReference type="EMBL" id="KP942676">
    <property type="protein sequence ID" value="AKG47483.1"/>
    <property type="molecule type" value="Genomic_DNA"/>
</dbReference>
<organism evidence="2">
    <name type="scientific">Pectobacterium carotovorum</name>
    <name type="common">Erwinia carotovora</name>
    <dbReference type="NCBI Taxonomy" id="554"/>
    <lineage>
        <taxon>Bacteria</taxon>
        <taxon>Pseudomonadati</taxon>
        <taxon>Pseudomonadota</taxon>
        <taxon>Gammaproteobacteria</taxon>
        <taxon>Enterobacterales</taxon>
        <taxon>Pectobacteriaceae</taxon>
        <taxon>Pectobacterium</taxon>
    </lineage>
</organism>
<keyword evidence="2" id="KW-0614">Plasmid</keyword>
<dbReference type="Pfam" id="PF14082">
    <property type="entry name" value="SduA_C"/>
    <property type="match status" value="1"/>
</dbReference>
<sequence>MQNEANTLITEFLNVLNNPPPEGKKKEVYVQEFLEANSQLIPIYNRLNHPLHFNMVLSKFPISKDLIPDFTYITKSSTKWVITFVELESPDKKMFKRTTGQVDTHSNYTQAKNQINSWKLYLNNNKDAFIKSIIDLLEPAALRDNPCEFKYMLIYGRSKEKEASSRFTEYIAREESETGIDILTYDSIITNYQSGSSHEKDIVKYSNGQFKFKRMNTANTYILGFLNNDKFYLTDQQKETLKNNGYQIDSWDDGELLKAGFGKYVSSREENVDVIKNYIERSIKK</sequence>
<geneLocation type="plasmid" evidence="2">
    <name>Drgb1</name>
</geneLocation>
<reference evidence="2" key="2">
    <citation type="submission" date="2015-03" db="EMBL/GenBank/DDBJ databases">
        <authorList>
            <person name="Welte C."/>
            <person name="de Graaf R."/>
            <person name="van den Bosch T.J.M."/>
            <person name="Op den Camp H."/>
            <person name="van Dam N."/>
            <person name="Jetten M."/>
        </authorList>
    </citation>
    <scope>NUCLEOTIDE SEQUENCE</scope>
    <source>
        <plasmid evidence="2">Drgb1</plasmid>
    </source>
</reference>
<protein>
    <recommendedName>
        <fullName evidence="1">Shedu protein SduA C-terminal domain-containing protein</fullName>
    </recommendedName>
</protein>
<dbReference type="AlphaFoldDB" id="A0A0K0MPE5"/>
<proteinExistence type="predicted"/>
<evidence type="ECO:0000259" key="1">
    <source>
        <dbReference type="Pfam" id="PF14082"/>
    </source>
</evidence>
<accession>A0A0K0MPE5</accession>
<dbReference type="InterPro" id="IPR025359">
    <property type="entry name" value="SduA_C"/>
</dbReference>
<evidence type="ECO:0000313" key="2">
    <source>
        <dbReference type="EMBL" id="AKG47483.1"/>
    </source>
</evidence>
<name>A0A0K0MPE5_PECCA</name>
<gene>
    <name evidence="2" type="ORF">pA_00043</name>
</gene>
<reference evidence="2" key="1">
    <citation type="journal article" date="2015" name="Environ. Microbiol.">
        <title>Plasmids from the gut microbiome of cabbage root fly larvae encode SaxA that catalyses the conversion of the plant toxin 2-phenylethyl isothiocyanate.</title>
        <authorList>
            <person name="Welte C.U."/>
            <person name="de Graaf R.M."/>
            <person name="van den Bosch T.J."/>
            <person name="Op den Camp H.J."/>
            <person name="van Dam N.M."/>
            <person name="Jetten M.S."/>
        </authorList>
    </citation>
    <scope>NUCLEOTIDE SEQUENCE</scope>
    <source>
        <plasmid evidence="2">Drgb1</plasmid>
    </source>
</reference>